<feature type="region of interest" description="Disordered" evidence="3">
    <location>
        <begin position="1"/>
        <end position="22"/>
    </location>
</feature>
<feature type="domain" description="HTH tetR-type" evidence="4">
    <location>
        <begin position="20"/>
        <end position="80"/>
    </location>
</feature>
<feature type="DNA-binding region" description="H-T-H motif" evidence="2">
    <location>
        <begin position="43"/>
        <end position="62"/>
    </location>
</feature>
<reference evidence="5 6" key="1">
    <citation type="submission" date="2019-10" db="EMBL/GenBank/DDBJ databases">
        <title>Epibacterium sp. nov., isolated from seawater.</title>
        <authorList>
            <person name="Zhang X."/>
            <person name="Li N."/>
        </authorList>
    </citation>
    <scope>NUCLEOTIDE SEQUENCE [LARGE SCALE GENOMIC DNA]</scope>
    <source>
        <strain evidence="5 6">SM1979</strain>
    </source>
</reference>
<dbReference type="Pfam" id="PF00440">
    <property type="entry name" value="TetR_N"/>
    <property type="match status" value="1"/>
</dbReference>
<dbReference type="AlphaFoldDB" id="A0A843YNV3"/>
<dbReference type="RefSeq" id="WP_153217271.1">
    <property type="nucleotide sequence ID" value="NZ_WIBF01000013.1"/>
</dbReference>
<accession>A0A843YNV3</accession>
<organism evidence="5 6">
    <name type="scientific">Tritonibacter litoralis</name>
    <dbReference type="NCBI Taxonomy" id="2662264"/>
    <lineage>
        <taxon>Bacteria</taxon>
        <taxon>Pseudomonadati</taxon>
        <taxon>Pseudomonadota</taxon>
        <taxon>Alphaproteobacteria</taxon>
        <taxon>Rhodobacterales</taxon>
        <taxon>Paracoccaceae</taxon>
        <taxon>Tritonibacter</taxon>
    </lineage>
</organism>
<gene>
    <name evidence="5" type="ORF">GFB49_17655</name>
</gene>
<evidence type="ECO:0000256" key="1">
    <source>
        <dbReference type="ARBA" id="ARBA00023125"/>
    </source>
</evidence>
<dbReference type="GO" id="GO:0003700">
    <property type="term" value="F:DNA-binding transcription factor activity"/>
    <property type="evidence" value="ECO:0007669"/>
    <property type="project" value="TreeGrafter"/>
</dbReference>
<dbReference type="PANTHER" id="PTHR30055">
    <property type="entry name" value="HTH-TYPE TRANSCRIPTIONAL REGULATOR RUTR"/>
    <property type="match status" value="1"/>
</dbReference>
<keyword evidence="6" id="KW-1185">Reference proteome</keyword>
<dbReference type="EMBL" id="WIBF01000013">
    <property type="protein sequence ID" value="MQQ10297.1"/>
    <property type="molecule type" value="Genomic_DNA"/>
</dbReference>
<proteinExistence type="predicted"/>
<evidence type="ECO:0000256" key="2">
    <source>
        <dbReference type="PROSITE-ProRule" id="PRU00335"/>
    </source>
</evidence>
<dbReference type="PROSITE" id="PS50977">
    <property type="entry name" value="HTH_TETR_2"/>
    <property type="match status" value="1"/>
</dbReference>
<dbReference type="InterPro" id="IPR050109">
    <property type="entry name" value="HTH-type_TetR-like_transc_reg"/>
</dbReference>
<dbReference type="Gene3D" id="1.10.357.10">
    <property type="entry name" value="Tetracycline Repressor, domain 2"/>
    <property type="match status" value="1"/>
</dbReference>
<dbReference type="InterPro" id="IPR001647">
    <property type="entry name" value="HTH_TetR"/>
</dbReference>
<name>A0A843YNV3_9RHOB</name>
<sequence length="212" mass="24101">MFKSDFPLSPRKTAKQERSRRKAEHILDTTLALLAEGQGDRVTTKMIAQRAEISIGNLYQFYPNKEALFYDLFQRWMERVIAALNRLEDTLHAADPAERVPLFLAGILNDIGGDAELNGAGHWALRSVMERSPELSQVSLQHNERFLSSLDALRYLCVAEGTSDPAPEIKLLQSQITAACLYVMSTTQDKFRRDNVREQSKKLMLQSLFLNE</sequence>
<dbReference type="PANTHER" id="PTHR30055:SF226">
    <property type="entry name" value="HTH-TYPE TRANSCRIPTIONAL REGULATOR PKSA"/>
    <property type="match status" value="1"/>
</dbReference>
<dbReference type="InterPro" id="IPR009057">
    <property type="entry name" value="Homeodomain-like_sf"/>
</dbReference>
<evidence type="ECO:0000256" key="3">
    <source>
        <dbReference type="SAM" id="MobiDB-lite"/>
    </source>
</evidence>
<comment type="caution">
    <text evidence="5">The sequence shown here is derived from an EMBL/GenBank/DDBJ whole genome shotgun (WGS) entry which is preliminary data.</text>
</comment>
<dbReference type="SUPFAM" id="SSF46689">
    <property type="entry name" value="Homeodomain-like"/>
    <property type="match status" value="1"/>
</dbReference>
<evidence type="ECO:0000259" key="4">
    <source>
        <dbReference type="PROSITE" id="PS50977"/>
    </source>
</evidence>
<keyword evidence="1 2" id="KW-0238">DNA-binding</keyword>
<dbReference type="Proteomes" id="UP000444174">
    <property type="component" value="Unassembled WGS sequence"/>
</dbReference>
<dbReference type="GO" id="GO:0000976">
    <property type="term" value="F:transcription cis-regulatory region binding"/>
    <property type="evidence" value="ECO:0007669"/>
    <property type="project" value="TreeGrafter"/>
</dbReference>
<evidence type="ECO:0000313" key="6">
    <source>
        <dbReference type="Proteomes" id="UP000444174"/>
    </source>
</evidence>
<protein>
    <submittedName>
        <fullName evidence="5">TetR family transcriptional regulator</fullName>
    </submittedName>
</protein>
<evidence type="ECO:0000313" key="5">
    <source>
        <dbReference type="EMBL" id="MQQ10297.1"/>
    </source>
</evidence>